<dbReference type="OMA" id="VNASANC"/>
<evidence type="ECO:0000313" key="2">
    <source>
        <dbReference type="EMBL" id="CAD8060391.1"/>
    </source>
</evidence>
<comment type="caution">
    <text evidence="2">The sequence shown here is derived from an EMBL/GenBank/DDBJ whole genome shotgun (WGS) entry which is preliminary data.</text>
</comment>
<proteinExistence type="predicted"/>
<accession>A0A8S1L0N3</accession>
<organism evidence="2 3">
    <name type="scientific">Paramecium primaurelia</name>
    <dbReference type="NCBI Taxonomy" id="5886"/>
    <lineage>
        <taxon>Eukaryota</taxon>
        <taxon>Sar</taxon>
        <taxon>Alveolata</taxon>
        <taxon>Ciliophora</taxon>
        <taxon>Intramacronucleata</taxon>
        <taxon>Oligohymenophorea</taxon>
        <taxon>Peniculida</taxon>
        <taxon>Parameciidae</taxon>
        <taxon>Paramecium</taxon>
    </lineage>
</organism>
<reference evidence="2" key="1">
    <citation type="submission" date="2021-01" db="EMBL/GenBank/DDBJ databases">
        <authorList>
            <consortium name="Genoscope - CEA"/>
            <person name="William W."/>
        </authorList>
    </citation>
    <scope>NUCLEOTIDE SEQUENCE</scope>
</reference>
<dbReference type="EMBL" id="CAJJDM010000029">
    <property type="protein sequence ID" value="CAD8060391.1"/>
    <property type="molecule type" value="Genomic_DNA"/>
</dbReference>
<protein>
    <submittedName>
        <fullName evidence="2">Uncharacterized protein</fullName>
    </submittedName>
</protein>
<dbReference type="AlphaFoldDB" id="A0A8S1L0N3"/>
<sequence>MHPKNNTTNFITDRTTISKTPCVNKTNQNLPIYDDYQYKTVIPKLEQTERLFHSQLFDPAESLKQQIQELKRQIKIKELSYDQIASAFYQSQNKVEELKEALELSEKEKKFLQNEIEEQNQNIEYKQFDIKQQQEMYTLFQNENTQLKLESVQLKDTILRLQFDNKQLKDQLDSLLTNSQSCERKGSSRMSFDYLLNDQDQSQLGQALSVNASANCDKHCNCAKRLIILQGELKKNQTQLKEKDQLIAKLTEQNLGMQKTQNRLSKTQKKQNLFGSPITELEKREPTQIKEEQNDTFRQLNGYMSDKNFKKDCNYAQDSQMPLKTSSSARSVLMNKSKKEVEQMYRKMNQSALFTASLFSTMLDYKNLHYNPGQFGNKCLNQIKQL</sequence>
<evidence type="ECO:0000256" key="1">
    <source>
        <dbReference type="SAM" id="Coils"/>
    </source>
</evidence>
<keyword evidence="3" id="KW-1185">Reference proteome</keyword>
<dbReference type="Proteomes" id="UP000688137">
    <property type="component" value="Unassembled WGS sequence"/>
</dbReference>
<name>A0A8S1L0N3_PARPR</name>
<gene>
    <name evidence="2" type="ORF">PPRIM_AZ9-3.1.T0300111</name>
</gene>
<evidence type="ECO:0000313" key="3">
    <source>
        <dbReference type="Proteomes" id="UP000688137"/>
    </source>
</evidence>
<feature type="coiled-coil region" evidence="1">
    <location>
        <begin position="60"/>
        <end position="185"/>
    </location>
</feature>
<keyword evidence="1" id="KW-0175">Coiled coil</keyword>